<dbReference type="HOGENOM" id="CLU_012062_19_0_1"/>
<keyword evidence="8" id="KW-1185">Reference proteome</keyword>
<evidence type="ECO:0000259" key="5">
    <source>
        <dbReference type="PROSITE" id="PS50072"/>
    </source>
</evidence>
<reference evidence="6 8" key="1">
    <citation type="journal article" date="2008" name="Science">
        <title>The Physcomitrella genome reveals evolutionary insights into the conquest of land by plants.</title>
        <authorList>
            <person name="Rensing S."/>
            <person name="Lang D."/>
            <person name="Zimmer A."/>
            <person name="Terry A."/>
            <person name="Salamov A."/>
            <person name="Shapiro H."/>
            <person name="Nishiyama T."/>
            <person name="Perroud P.-F."/>
            <person name="Lindquist E."/>
            <person name="Kamisugi Y."/>
            <person name="Tanahashi T."/>
            <person name="Sakakibara K."/>
            <person name="Fujita T."/>
            <person name="Oishi K."/>
            <person name="Shin-I T."/>
            <person name="Kuroki Y."/>
            <person name="Toyoda A."/>
            <person name="Suzuki Y."/>
            <person name="Hashimoto A."/>
            <person name="Yamaguchi K."/>
            <person name="Sugano A."/>
            <person name="Kohara Y."/>
            <person name="Fujiyama A."/>
            <person name="Anterola A."/>
            <person name="Aoki S."/>
            <person name="Ashton N."/>
            <person name="Barbazuk W.B."/>
            <person name="Barker E."/>
            <person name="Bennetzen J."/>
            <person name="Bezanilla M."/>
            <person name="Blankenship R."/>
            <person name="Cho S.H."/>
            <person name="Dutcher S."/>
            <person name="Estelle M."/>
            <person name="Fawcett J.A."/>
            <person name="Gundlach H."/>
            <person name="Hanada K."/>
            <person name="Heyl A."/>
            <person name="Hicks K.A."/>
            <person name="Hugh J."/>
            <person name="Lohr M."/>
            <person name="Mayer K."/>
            <person name="Melkozernov A."/>
            <person name="Murata T."/>
            <person name="Nelson D."/>
            <person name="Pils B."/>
            <person name="Prigge M."/>
            <person name="Reiss B."/>
            <person name="Renner T."/>
            <person name="Rombauts S."/>
            <person name="Rushton P."/>
            <person name="Sanderfoot A."/>
            <person name="Schween G."/>
            <person name="Shiu S.-H."/>
            <person name="Stueber K."/>
            <person name="Theodoulou F.L."/>
            <person name="Tu H."/>
            <person name="Van de Peer Y."/>
            <person name="Verrier P.J."/>
            <person name="Waters E."/>
            <person name="Wood A."/>
            <person name="Yang L."/>
            <person name="Cove D."/>
            <person name="Cuming A."/>
            <person name="Hasebe M."/>
            <person name="Lucas S."/>
            <person name="Mishler D.B."/>
            <person name="Reski R."/>
            <person name="Grigoriev I."/>
            <person name="Quatrano R.S."/>
            <person name="Boore J.L."/>
        </authorList>
    </citation>
    <scope>NUCLEOTIDE SEQUENCE [LARGE SCALE GENOMIC DNA]</scope>
    <source>
        <strain evidence="7 8">cv. Gransden 2004</strain>
    </source>
</reference>
<dbReference type="InterPro" id="IPR048563">
    <property type="entry name" value="CYP38_PsbQ-like"/>
</dbReference>
<dbReference type="EMBL" id="ABEU02000026">
    <property type="protein sequence ID" value="PNR26572.1"/>
    <property type="molecule type" value="Genomic_DNA"/>
</dbReference>
<evidence type="ECO:0000256" key="3">
    <source>
        <dbReference type="ARBA" id="ARBA00023110"/>
    </source>
</evidence>
<dbReference type="AlphaFoldDB" id="A9T157"/>
<dbReference type="SUPFAM" id="SSF50891">
    <property type="entry name" value="Cyclophilin-like"/>
    <property type="match status" value="1"/>
</dbReference>
<evidence type="ECO:0000256" key="4">
    <source>
        <dbReference type="ARBA" id="ARBA00023235"/>
    </source>
</evidence>
<reference evidence="7" key="3">
    <citation type="submission" date="2020-12" db="UniProtKB">
        <authorList>
            <consortium name="EnsemblPlants"/>
        </authorList>
    </citation>
    <scope>IDENTIFICATION</scope>
</reference>
<dbReference type="PROSITE" id="PS50072">
    <property type="entry name" value="CSA_PPIASE_2"/>
    <property type="match status" value="1"/>
</dbReference>
<dbReference type="InterPro" id="IPR023222">
    <property type="entry name" value="PsbQ-like_dom_sf"/>
</dbReference>
<dbReference type="InterPro" id="IPR002130">
    <property type="entry name" value="Cyclophilin-type_PPIase_dom"/>
</dbReference>
<evidence type="ECO:0000256" key="1">
    <source>
        <dbReference type="ARBA" id="ARBA00013194"/>
    </source>
</evidence>
<dbReference type="GO" id="GO:0042549">
    <property type="term" value="P:photosystem II stabilization"/>
    <property type="evidence" value="ECO:0000318"/>
    <property type="project" value="GO_Central"/>
</dbReference>
<dbReference type="Pfam" id="PF21329">
    <property type="entry name" value="CYP38_PsbQ-like"/>
    <property type="match status" value="1"/>
</dbReference>
<dbReference type="FunCoup" id="A9T157">
    <property type="interactions" value="1736"/>
</dbReference>
<dbReference type="Proteomes" id="UP000006727">
    <property type="component" value="Chromosome 26"/>
</dbReference>
<dbReference type="EC" id="5.2.1.8" evidence="1"/>
<dbReference type="EnsemblPlants" id="Pp3c26_630V3.4">
    <property type="protein sequence ID" value="Pp3c26_630V3.4"/>
    <property type="gene ID" value="Pp3c26_630"/>
</dbReference>
<dbReference type="RefSeq" id="XP_024366900.1">
    <property type="nucleotide sequence ID" value="XM_024511132.2"/>
</dbReference>
<dbReference type="Gene3D" id="2.40.100.10">
    <property type="entry name" value="Cyclophilin-like"/>
    <property type="match status" value="1"/>
</dbReference>
<feature type="domain" description="PPIase cyclophilin-type" evidence="5">
    <location>
        <begin position="270"/>
        <end position="450"/>
    </location>
</feature>
<proteinExistence type="predicted"/>
<keyword evidence="4" id="KW-0413">Isomerase</keyword>
<dbReference type="EnsemblPlants" id="Pp3c26_630V3.1">
    <property type="protein sequence ID" value="Pp3c26_630V3.1"/>
    <property type="gene ID" value="Pp3c26_630"/>
</dbReference>
<dbReference type="GO" id="GO:0003755">
    <property type="term" value="F:peptidyl-prolyl cis-trans isomerase activity"/>
    <property type="evidence" value="ECO:0000318"/>
    <property type="project" value="GO_Central"/>
</dbReference>
<gene>
    <name evidence="7" type="primary">LOC112278080</name>
    <name evidence="6" type="ORF">PHYPA_030052</name>
</gene>
<evidence type="ECO:0000313" key="8">
    <source>
        <dbReference type="Proteomes" id="UP000006727"/>
    </source>
</evidence>
<dbReference type="Gramene" id="Pp3c26_630V3.1">
    <property type="protein sequence ID" value="Pp3c26_630V3.1"/>
    <property type="gene ID" value="Pp3c26_630"/>
</dbReference>
<protein>
    <recommendedName>
        <fullName evidence="1">peptidylprolyl isomerase</fullName>
        <ecNumber evidence="1">5.2.1.8</ecNumber>
    </recommendedName>
</protein>
<evidence type="ECO:0000313" key="7">
    <source>
        <dbReference type="EnsemblPlants" id="Pp3c26_630V3.1"/>
    </source>
</evidence>
<dbReference type="Pfam" id="PF00160">
    <property type="entry name" value="Pro_isomerase"/>
    <property type="match status" value="1"/>
</dbReference>
<dbReference type="GeneID" id="112278080"/>
<keyword evidence="3" id="KW-0697">Rotamase</keyword>
<name>A9T157_PHYPA</name>
<accession>A9T157</accession>
<dbReference type="eggNOG" id="ENOG502QSSP">
    <property type="taxonomic scope" value="Eukaryota"/>
</dbReference>
<dbReference type="PaxDb" id="3218-PP1S149_77V6.1"/>
<dbReference type="Gramene" id="Pp3c26_630V3.4">
    <property type="protein sequence ID" value="Pp3c26_630V3.4"/>
    <property type="gene ID" value="Pp3c26_630"/>
</dbReference>
<sequence length="450" mass="49187">MAVAAVLQAASLATTTTWLDAGAFRKEGLIGAQCVHKIVSARGPCAIRASLSKDDVAAPNAFAKVLHNCPTCVAVAAALLVPFSSTAADVDVDTERVSAISEPSVLISGPPTKDANALLRDALPLDNKPIKEVQKFLEDITEEMKVPDEKVLEPVERDVRQATLVLNQSKEEILSYIAESKRQEGDHILTTLNEELEGFQKQLEEKDSSIVLPRQKELLRLIGDLEETMIAKFPYEIPEEYAKRPLLMGRATLEMKVLVKNNPNVKDAVLHIVLDGYNAPVTAGNFVDLVERRFYDGMEIQRSDGFVLQTGDPDGPAEGFVDPATGQVRTVPLEIMVEGQKQPIYGTTLEELGLPKAKIKLPFNAFGTMAMARQESDNNSGSSQVFWLLKESELTPNGDSIHDGRYAVFGYVTENEGLLANLKAGDVIESIRVLHGLDNLVNPSYVVRLL</sequence>
<keyword evidence="2" id="KW-0793">Thylakoid</keyword>
<organism evidence="6">
    <name type="scientific">Physcomitrium patens</name>
    <name type="common">Spreading-leaved earth moss</name>
    <name type="synonym">Physcomitrella patens</name>
    <dbReference type="NCBI Taxonomy" id="3218"/>
    <lineage>
        <taxon>Eukaryota</taxon>
        <taxon>Viridiplantae</taxon>
        <taxon>Streptophyta</taxon>
        <taxon>Embryophyta</taxon>
        <taxon>Bryophyta</taxon>
        <taxon>Bryophytina</taxon>
        <taxon>Bryopsida</taxon>
        <taxon>Funariidae</taxon>
        <taxon>Funariales</taxon>
        <taxon>Funariaceae</taxon>
        <taxon>Physcomitrium</taxon>
    </lineage>
</organism>
<dbReference type="InterPro" id="IPR029000">
    <property type="entry name" value="Cyclophilin-like_dom_sf"/>
</dbReference>
<dbReference type="PANTHER" id="PTHR43246">
    <property type="entry name" value="PEPTIDYL-PROLYL CIS-TRANS ISOMERASE CYP38, CHLOROPLASTIC"/>
    <property type="match status" value="1"/>
</dbReference>
<evidence type="ECO:0000256" key="2">
    <source>
        <dbReference type="ARBA" id="ARBA00023078"/>
    </source>
</evidence>
<evidence type="ECO:0000313" key="6">
    <source>
        <dbReference type="EMBL" id="PNR26572.1"/>
    </source>
</evidence>
<dbReference type="OMA" id="PCAIRAS"/>
<dbReference type="Gene3D" id="1.20.120.290">
    <property type="entry name" value="Oxygen-evolving enhancer protein 3 (PsbQ), four-helix up-down bundle"/>
    <property type="match status" value="1"/>
</dbReference>
<reference evidence="6 8" key="2">
    <citation type="journal article" date="2018" name="Plant J.">
        <title>The Physcomitrella patens chromosome-scale assembly reveals moss genome structure and evolution.</title>
        <authorList>
            <person name="Lang D."/>
            <person name="Ullrich K.K."/>
            <person name="Murat F."/>
            <person name="Fuchs J."/>
            <person name="Jenkins J."/>
            <person name="Haas F.B."/>
            <person name="Piednoel M."/>
            <person name="Gundlach H."/>
            <person name="Van Bel M."/>
            <person name="Meyberg R."/>
            <person name="Vives C."/>
            <person name="Morata J."/>
            <person name="Symeonidi A."/>
            <person name="Hiss M."/>
            <person name="Muchero W."/>
            <person name="Kamisugi Y."/>
            <person name="Saleh O."/>
            <person name="Blanc G."/>
            <person name="Decker E.L."/>
            <person name="van Gessel N."/>
            <person name="Grimwood J."/>
            <person name="Hayes R.D."/>
            <person name="Graham S.W."/>
            <person name="Gunter L.E."/>
            <person name="McDaniel S.F."/>
            <person name="Hoernstein S.N.W."/>
            <person name="Larsson A."/>
            <person name="Li F.W."/>
            <person name="Perroud P.F."/>
            <person name="Phillips J."/>
            <person name="Ranjan P."/>
            <person name="Rokshar D.S."/>
            <person name="Rothfels C.J."/>
            <person name="Schneider L."/>
            <person name="Shu S."/>
            <person name="Stevenson D.W."/>
            <person name="Thummler F."/>
            <person name="Tillich M."/>
            <person name="Villarreal Aguilar J.C."/>
            <person name="Widiez T."/>
            <person name="Wong G.K."/>
            <person name="Wymore A."/>
            <person name="Zhang Y."/>
            <person name="Zimmer A.D."/>
            <person name="Quatrano R.S."/>
            <person name="Mayer K.F.X."/>
            <person name="Goodstein D."/>
            <person name="Casacuberta J.M."/>
            <person name="Vandepoele K."/>
            <person name="Reski R."/>
            <person name="Cuming A.C."/>
            <person name="Tuskan G.A."/>
            <person name="Maumus F."/>
            <person name="Salse J."/>
            <person name="Schmutz J."/>
            <person name="Rensing S.A."/>
        </authorList>
    </citation>
    <scope>NUCLEOTIDE SEQUENCE [LARGE SCALE GENOMIC DNA]</scope>
    <source>
        <strain evidence="7 8">cv. Gransden 2004</strain>
    </source>
</reference>
<dbReference type="CDD" id="cd01924">
    <property type="entry name" value="cyclophilin_TLP40_like"/>
    <property type="match status" value="1"/>
</dbReference>
<dbReference type="SUPFAM" id="SSF101112">
    <property type="entry name" value="Oxygen-evolving enhancer protein 3"/>
    <property type="match status" value="1"/>
</dbReference>
<dbReference type="STRING" id="3218.A9T157"/>
<dbReference type="InterPro" id="IPR044665">
    <property type="entry name" value="E_coli_cyclophilin_A-like"/>
</dbReference>